<sequence>MPHSTTSTTALPLSSARSADDAPHGLVSAAFLPGECHVCVRILARACASKSVNRSIGPLPPLPTAFLRLLQLSLTRSRVAWMDARLTTTDAWCLECTLIHHEHSSIARTNNGESYTREAASIPAAAVSSSSPIPTATPHSPRAQRIPGMNALPHVYVRMCVGRFTYDHRSHRHASAFSLPLEGAGTSLSLSLILWLPIHDRYRASSSYVSSSSSCASSACSVARAAVLAFELEARAANADRQGVYLCVVYVVYRRRSLD</sequence>
<dbReference type="OrthoDB" id="10602932at2759"/>
<proteinExistence type="predicted"/>
<evidence type="ECO:0000313" key="2">
    <source>
        <dbReference type="Proteomes" id="UP000274429"/>
    </source>
</evidence>
<keyword evidence="2" id="KW-1185">Reference proteome</keyword>
<dbReference type="Proteomes" id="UP000274429">
    <property type="component" value="Unassembled WGS sequence"/>
</dbReference>
<evidence type="ECO:0000313" key="1">
    <source>
        <dbReference type="EMBL" id="VDM17216.1"/>
    </source>
</evidence>
<dbReference type="AlphaFoldDB" id="A0A158RDM1"/>
<reference evidence="3" key="1">
    <citation type="submission" date="2016-04" db="UniProtKB">
        <authorList>
            <consortium name="WormBaseParasite"/>
        </authorList>
    </citation>
    <scope>IDENTIFICATION</scope>
</reference>
<name>A0A158RDM1_HYDTA</name>
<reference evidence="1 2" key="2">
    <citation type="submission" date="2018-11" db="EMBL/GenBank/DDBJ databases">
        <authorList>
            <consortium name="Pathogen Informatics"/>
        </authorList>
    </citation>
    <scope>NUCLEOTIDE SEQUENCE [LARGE SCALE GENOMIC DNA]</scope>
</reference>
<accession>A0A158RDM1</accession>
<gene>
    <name evidence="1" type="ORF">TTAC_LOCUS947</name>
</gene>
<dbReference type="WBParaSite" id="TTAC_0000094601-mRNA-1">
    <property type="protein sequence ID" value="TTAC_0000094601-mRNA-1"/>
    <property type="gene ID" value="TTAC_0000094601"/>
</dbReference>
<evidence type="ECO:0000313" key="3">
    <source>
        <dbReference type="WBParaSite" id="TTAC_0000094601-mRNA-1"/>
    </source>
</evidence>
<organism evidence="3">
    <name type="scientific">Hydatigena taeniaeformis</name>
    <name type="common">Feline tapeworm</name>
    <name type="synonym">Taenia taeniaeformis</name>
    <dbReference type="NCBI Taxonomy" id="6205"/>
    <lineage>
        <taxon>Eukaryota</taxon>
        <taxon>Metazoa</taxon>
        <taxon>Spiralia</taxon>
        <taxon>Lophotrochozoa</taxon>
        <taxon>Platyhelminthes</taxon>
        <taxon>Cestoda</taxon>
        <taxon>Eucestoda</taxon>
        <taxon>Cyclophyllidea</taxon>
        <taxon>Taeniidae</taxon>
        <taxon>Hydatigera</taxon>
    </lineage>
</organism>
<protein>
    <submittedName>
        <fullName evidence="1 3">Uncharacterized protein</fullName>
    </submittedName>
</protein>
<dbReference type="EMBL" id="UYWX01000138">
    <property type="protein sequence ID" value="VDM17216.1"/>
    <property type="molecule type" value="Genomic_DNA"/>
</dbReference>